<organism evidence="8 9">
    <name type="scientific">Aquarana catesbeiana</name>
    <name type="common">American bullfrog</name>
    <name type="synonym">Rana catesbeiana</name>
    <dbReference type="NCBI Taxonomy" id="8400"/>
    <lineage>
        <taxon>Eukaryota</taxon>
        <taxon>Metazoa</taxon>
        <taxon>Chordata</taxon>
        <taxon>Craniata</taxon>
        <taxon>Vertebrata</taxon>
        <taxon>Euteleostomi</taxon>
        <taxon>Amphibia</taxon>
        <taxon>Batrachia</taxon>
        <taxon>Anura</taxon>
        <taxon>Neobatrachia</taxon>
        <taxon>Ranoidea</taxon>
        <taxon>Ranidae</taxon>
        <taxon>Aquarana</taxon>
    </lineage>
</organism>
<evidence type="ECO:0000256" key="7">
    <source>
        <dbReference type="SAM" id="MobiDB-lite"/>
    </source>
</evidence>
<comment type="cofactor">
    <cofactor evidence="1">
        <name>pyridoxal 5'-phosphate</name>
        <dbReference type="ChEBI" id="CHEBI:597326"/>
    </cofactor>
</comment>
<dbReference type="GO" id="GO:0006532">
    <property type="term" value="P:aspartate biosynthetic process"/>
    <property type="evidence" value="ECO:0007669"/>
    <property type="project" value="TreeGrafter"/>
</dbReference>
<evidence type="ECO:0000256" key="4">
    <source>
        <dbReference type="ARBA" id="ARBA00022576"/>
    </source>
</evidence>
<dbReference type="InterPro" id="IPR015421">
    <property type="entry name" value="PyrdxlP-dep_Trfase_major"/>
</dbReference>
<protein>
    <submittedName>
        <fullName evidence="8">Uncharacterized protein</fullName>
    </submittedName>
</protein>
<evidence type="ECO:0000313" key="9">
    <source>
        <dbReference type="Proteomes" id="UP000228934"/>
    </source>
</evidence>
<dbReference type="InterPro" id="IPR000796">
    <property type="entry name" value="Asp_trans"/>
</dbReference>
<evidence type="ECO:0000256" key="3">
    <source>
        <dbReference type="ARBA" id="ARBA00011738"/>
    </source>
</evidence>
<gene>
    <name evidence="8" type="ORF">AB205_0148070</name>
</gene>
<dbReference type="OrthoDB" id="6752799at2759"/>
<dbReference type="Gene3D" id="3.40.640.10">
    <property type="entry name" value="Type I PLP-dependent aspartate aminotransferase-like (Major domain)"/>
    <property type="match status" value="1"/>
</dbReference>
<evidence type="ECO:0000256" key="5">
    <source>
        <dbReference type="ARBA" id="ARBA00022679"/>
    </source>
</evidence>
<dbReference type="SUPFAM" id="SSF53383">
    <property type="entry name" value="PLP-dependent transferases"/>
    <property type="match status" value="1"/>
</dbReference>
<dbReference type="GO" id="GO:0004069">
    <property type="term" value="F:L-aspartate:2-oxoglutarate aminotransferase activity"/>
    <property type="evidence" value="ECO:0007669"/>
    <property type="project" value="TreeGrafter"/>
</dbReference>
<dbReference type="Gene3D" id="3.90.1150.10">
    <property type="entry name" value="Aspartate Aminotransferase, domain 1"/>
    <property type="match status" value="1"/>
</dbReference>
<evidence type="ECO:0000256" key="2">
    <source>
        <dbReference type="ARBA" id="ARBA00007441"/>
    </source>
</evidence>
<accession>A0A2G9QJI5</accession>
<name>A0A2G9QJI5_AQUCT</name>
<dbReference type="InterPro" id="IPR015424">
    <property type="entry name" value="PyrdxlP-dep_Trfase"/>
</dbReference>
<dbReference type="PANTHER" id="PTHR11879">
    <property type="entry name" value="ASPARTATE AMINOTRANSFERASE"/>
    <property type="match status" value="1"/>
</dbReference>
<keyword evidence="6" id="KW-0663">Pyridoxal phosphate</keyword>
<feature type="non-terminal residue" evidence="8">
    <location>
        <position position="87"/>
    </location>
</feature>
<keyword evidence="4" id="KW-0032">Aminotransferase</keyword>
<evidence type="ECO:0000313" key="8">
    <source>
        <dbReference type="EMBL" id="PIO15717.1"/>
    </source>
</evidence>
<dbReference type="EMBL" id="KV974132">
    <property type="protein sequence ID" value="PIO15717.1"/>
    <property type="molecule type" value="Genomic_DNA"/>
</dbReference>
<comment type="subunit">
    <text evidence="3">Homodimer.</text>
</comment>
<dbReference type="InterPro" id="IPR015422">
    <property type="entry name" value="PyrdxlP-dep_Trfase_small"/>
</dbReference>
<dbReference type="GO" id="GO:0005829">
    <property type="term" value="C:cytosol"/>
    <property type="evidence" value="ECO:0007669"/>
    <property type="project" value="TreeGrafter"/>
</dbReference>
<keyword evidence="5" id="KW-0808">Transferase</keyword>
<comment type="similarity">
    <text evidence="2">Belongs to the class-I pyridoxal-phosphate-dependent aminotransferase family.</text>
</comment>
<dbReference type="AlphaFoldDB" id="A0A2G9QJI5"/>
<sequence>MVCDRLQPVGIIPPAEPPPDMERSAYRTDDSQPWVLPVVKKVEQKIASDHSLNHEYLPILGLPEFRSSASRIALGEDSPAFKDERGK</sequence>
<proteinExistence type="inferred from homology"/>
<evidence type="ECO:0000256" key="1">
    <source>
        <dbReference type="ARBA" id="ARBA00001933"/>
    </source>
</evidence>
<reference evidence="9" key="1">
    <citation type="journal article" date="2017" name="Nat. Commun.">
        <title>The North American bullfrog draft genome provides insight into hormonal regulation of long noncoding RNA.</title>
        <authorList>
            <person name="Hammond S.A."/>
            <person name="Warren R.L."/>
            <person name="Vandervalk B.P."/>
            <person name="Kucuk E."/>
            <person name="Khan H."/>
            <person name="Gibb E.A."/>
            <person name="Pandoh P."/>
            <person name="Kirk H."/>
            <person name="Zhao Y."/>
            <person name="Jones M."/>
            <person name="Mungall A.J."/>
            <person name="Coope R."/>
            <person name="Pleasance S."/>
            <person name="Moore R.A."/>
            <person name="Holt R.A."/>
            <person name="Round J.M."/>
            <person name="Ohora S."/>
            <person name="Walle B.V."/>
            <person name="Veldhoen N."/>
            <person name="Helbing C.C."/>
            <person name="Birol I."/>
        </authorList>
    </citation>
    <scope>NUCLEOTIDE SEQUENCE [LARGE SCALE GENOMIC DNA]</scope>
</reference>
<dbReference type="PANTHER" id="PTHR11879:SF55">
    <property type="entry name" value="GLUTAMATE OXALOACETATE TRANSAMINASE 1, ISOFORM B"/>
    <property type="match status" value="1"/>
</dbReference>
<dbReference type="Proteomes" id="UP000228934">
    <property type="component" value="Unassembled WGS sequence"/>
</dbReference>
<feature type="region of interest" description="Disordered" evidence="7">
    <location>
        <begin position="1"/>
        <end position="28"/>
    </location>
</feature>
<keyword evidence="9" id="KW-1185">Reference proteome</keyword>
<evidence type="ECO:0000256" key="6">
    <source>
        <dbReference type="ARBA" id="ARBA00022898"/>
    </source>
</evidence>